<protein>
    <recommendedName>
        <fullName evidence="2">Sacsin/Nov domain-containing protein</fullName>
    </recommendedName>
</protein>
<evidence type="ECO:0000259" key="2">
    <source>
        <dbReference type="Pfam" id="PF25794"/>
    </source>
</evidence>
<dbReference type="InterPro" id="IPR052957">
    <property type="entry name" value="Auxin_embryo_med"/>
</dbReference>
<name>A0AA36J609_9DINO</name>
<dbReference type="NCBIfam" id="NF047352">
    <property type="entry name" value="P_loop_sacsin"/>
    <property type="match status" value="1"/>
</dbReference>
<dbReference type="AlphaFoldDB" id="A0AA36J609"/>
<feature type="compositionally biased region" description="Polar residues" evidence="1">
    <location>
        <begin position="1"/>
        <end position="10"/>
    </location>
</feature>
<dbReference type="InterPro" id="IPR020575">
    <property type="entry name" value="Hsp90_N"/>
</dbReference>
<dbReference type="Proteomes" id="UP001178507">
    <property type="component" value="Unassembled WGS sequence"/>
</dbReference>
<dbReference type="InterPro" id="IPR058210">
    <property type="entry name" value="SACS/Nov_dom"/>
</dbReference>
<accession>A0AA36J609</accession>
<dbReference type="InterPro" id="IPR036890">
    <property type="entry name" value="HATPase_C_sf"/>
</dbReference>
<dbReference type="PRINTS" id="PR00775">
    <property type="entry name" value="HEATSHOCK90"/>
</dbReference>
<evidence type="ECO:0000256" key="1">
    <source>
        <dbReference type="SAM" id="MobiDB-lite"/>
    </source>
</evidence>
<gene>
    <name evidence="3" type="ORF">EVOR1521_LOCUS22799</name>
</gene>
<dbReference type="PANTHER" id="PTHR32387:SF0">
    <property type="entry name" value="PROTEIN NO VEIN"/>
    <property type="match status" value="1"/>
</dbReference>
<dbReference type="EMBL" id="CAUJNA010003328">
    <property type="protein sequence ID" value="CAJ1399225.1"/>
    <property type="molecule type" value="Genomic_DNA"/>
</dbReference>
<proteinExistence type="predicted"/>
<keyword evidence="4" id="KW-1185">Reference proteome</keyword>
<dbReference type="PANTHER" id="PTHR32387">
    <property type="entry name" value="WU:FJ29H11"/>
    <property type="match status" value="1"/>
</dbReference>
<reference evidence="3" key="1">
    <citation type="submission" date="2023-08" db="EMBL/GenBank/DDBJ databases">
        <authorList>
            <person name="Chen Y."/>
            <person name="Shah S."/>
            <person name="Dougan E. K."/>
            <person name="Thang M."/>
            <person name="Chan C."/>
        </authorList>
    </citation>
    <scope>NUCLEOTIDE SEQUENCE</scope>
</reference>
<evidence type="ECO:0000313" key="4">
    <source>
        <dbReference type="Proteomes" id="UP001178507"/>
    </source>
</evidence>
<organism evidence="3 4">
    <name type="scientific">Effrenium voratum</name>
    <dbReference type="NCBI Taxonomy" id="2562239"/>
    <lineage>
        <taxon>Eukaryota</taxon>
        <taxon>Sar</taxon>
        <taxon>Alveolata</taxon>
        <taxon>Dinophyceae</taxon>
        <taxon>Suessiales</taxon>
        <taxon>Symbiodiniaceae</taxon>
        <taxon>Effrenium</taxon>
    </lineage>
</organism>
<dbReference type="Pfam" id="PF25794">
    <property type="entry name" value="SACS"/>
    <property type="match status" value="1"/>
</dbReference>
<dbReference type="Gene3D" id="3.30.565.10">
    <property type="entry name" value="Histidine kinase-like ATPase, C-terminal domain"/>
    <property type="match status" value="1"/>
</dbReference>
<dbReference type="SUPFAM" id="SSF55874">
    <property type="entry name" value="ATPase domain of HSP90 chaperone/DNA topoisomerase II/histidine kinase"/>
    <property type="match status" value="1"/>
</dbReference>
<feature type="domain" description="Sacsin/Nov" evidence="2">
    <location>
        <begin position="123"/>
        <end position="231"/>
    </location>
</feature>
<sequence>MKTMLASANETHQRERQELEQSLEALEAQLVEAQRRAEAAEVQAACLAQSQAPATEEKAAAGGSTPPWKAATQGGSSEASFVAALRRRRLVAEGQLPDEVREGVKQLSESLCAAVERLANDLYESECHFLYEIIQNAEDAHARARPKEAREPRLSLRLGPPSPAFPHGFFLSENNEAGFTERDVTALCDISASSKKKPMPGAEGGSIGCKGIGFKSVFTVSDRAHVLSKAWIEFRPRFLNGSTGLRQGCHFELRLGEAELAKLPPEVREVLFLPLRASGLAAAIGQDGADRLWPAQMHMETEMDELAGPGRASLLFLRSYSAGTSL</sequence>
<comment type="caution">
    <text evidence="3">The sequence shown here is derived from an EMBL/GenBank/DDBJ whole genome shotgun (WGS) entry which is preliminary data.</text>
</comment>
<feature type="region of interest" description="Disordered" evidence="1">
    <location>
        <begin position="1"/>
        <end position="20"/>
    </location>
</feature>
<evidence type="ECO:0000313" key="3">
    <source>
        <dbReference type="EMBL" id="CAJ1399225.1"/>
    </source>
</evidence>